<dbReference type="InterPro" id="IPR027843">
    <property type="entry name" value="DUF4440"/>
</dbReference>
<feature type="chain" id="PRO_5020795342" evidence="1">
    <location>
        <begin position="19"/>
        <end position="154"/>
    </location>
</feature>
<accession>A0A4S1E0D9</accession>
<feature type="signal peptide" evidence="1">
    <location>
        <begin position="1"/>
        <end position="18"/>
    </location>
</feature>
<dbReference type="EMBL" id="SRSO01000007">
    <property type="protein sequence ID" value="TGV03358.1"/>
    <property type="molecule type" value="Genomic_DNA"/>
</dbReference>
<reference evidence="3 4" key="1">
    <citation type="submission" date="2019-04" db="EMBL/GenBank/DDBJ databases">
        <authorList>
            <person name="Liu A."/>
        </authorList>
    </citation>
    <scope>NUCLEOTIDE SEQUENCE [LARGE SCALE GENOMIC DNA]</scope>
    <source>
        <strain evidence="3 4">RZ03</strain>
    </source>
</reference>
<evidence type="ECO:0000313" key="4">
    <source>
        <dbReference type="Proteomes" id="UP000307602"/>
    </source>
</evidence>
<dbReference type="InterPro" id="IPR032710">
    <property type="entry name" value="NTF2-like_dom_sf"/>
</dbReference>
<dbReference type="OrthoDB" id="1441789at2"/>
<organism evidence="3 4">
    <name type="scientific">Flavivirga rizhaonensis</name>
    <dbReference type="NCBI Taxonomy" id="2559571"/>
    <lineage>
        <taxon>Bacteria</taxon>
        <taxon>Pseudomonadati</taxon>
        <taxon>Bacteroidota</taxon>
        <taxon>Flavobacteriia</taxon>
        <taxon>Flavobacteriales</taxon>
        <taxon>Flavobacteriaceae</taxon>
        <taxon>Flavivirga</taxon>
    </lineage>
</organism>
<protein>
    <submittedName>
        <fullName evidence="3">Nuclear transport factor 2 family protein</fullName>
    </submittedName>
</protein>
<dbReference type="Pfam" id="PF14534">
    <property type="entry name" value="DUF4440"/>
    <property type="match status" value="1"/>
</dbReference>
<keyword evidence="4" id="KW-1185">Reference proteome</keyword>
<evidence type="ECO:0000313" key="3">
    <source>
        <dbReference type="EMBL" id="TGV03358.1"/>
    </source>
</evidence>
<dbReference type="RefSeq" id="WP_135876412.1">
    <property type="nucleotide sequence ID" value="NZ_SRSO01000007.1"/>
</dbReference>
<dbReference type="AlphaFoldDB" id="A0A4S1E0D9"/>
<feature type="domain" description="DUF4440" evidence="2">
    <location>
        <begin position="27"/>
        <end position="142"/>
    </location>
</feature>
<gene>
    <name evidence="3" type="ORF">EM932_06705</name>
</gene>
<proteinExistence type="predicted"/>
<dbReference type="Gene3D" id="3.10.450.50">
    <property type="match status" value="1"/>
</dbReference>
<dbReference type="InterPro" id="IPR011944">
    <property type="entry name" value="Steroid_delta5-4_isomerase"/>
</dbReference>
<evidence type="ECO:0000256" key="1">
    <source>
        <dbReference type="SAM" id="SignalP"/>
    </source>
</evidence>
<evidence type="ECO:0000259" key="2">
    <source>
        <dbReference type="Pfam" id="PF14534"/>
    </source>
</evidence>
<keyword evidence="1" id="KW-0732">Signal</keyword>
<sequence length="154" mass="17950">MKQLVFILSLLLSLSLHSQTENDKKEIKSIIKTIAEGWKERDVAKTTKHYDDKVDWTNAFGDRMQSKADLKTLLTEIYSLDFVMKGKSESQYKDINFLTPEIAIVRSKTVVKGQEWGDGTAMKDRHNHHLMVFQKKDKEWKVISHLISQAWIKK</sequence>
<name>A0A4S1E0D9_9FLAO</name>
<comment type="caution">
    <text evidence="3">The sequence shown here is derived from an EMBL/GenBank/DDBJ whole genome shotgun (WGS) entry which is preliminary data.</text>
</comment>
<dbReference type="Proteomes" id="UP000307602">
    <property type="component" value="Unassembled WGS sequence"/>
</dbReference>
<dbReference type="SUPFAM" id="SSF54427">
    <property type="entry name" value="NTF2-like"/>
    <property type="match status" value="1"/>
</dbReference>
<dbReference type="NCBIfam" id="TIGR02246">
    <property type="entry name" value="SgcJ/EcaC family oxidoreductase"/>
    <property type="match status" value="1"/>
</dbReference>